<evidence type="ECO:0000313" key="2">
    <source>
        <dbReference type="EMBL" id="KRG03675.1"/>
    </source>
</evidence>
<dbReference type="KEGG" id="dmo:Dmoj_GI27092"/>
<evidence type="ECO:0000256" key="1">
    <source>
        <dbReference type="SAM" id="SignalP"/>
    </source>
</evidence>
<evidence type="ECO:0000313" key="3">
    <source>
        <dbReference type="Proteomes" id="UP000009192"/>
    </source>
</evidence>
<accession>A0A0Q9X630</accession>
<dbReference type="OrthoDB" id="7882950at2759"/>
<organism evidence="2 3">
    <name type="scientific">Drosophila mojavensis</name>
    <name type="common">Fruit fly</name>
    <dbReference type="NCBI Taxonomy" id="7230"/>
    <lineage>
        <taxon>Eukaryota</taxon>
        <taxon>Metazoa</taxon>
        <taxon>Ecdysozoa</taxon>
        <taxon>Arthropoda</taxon>
        <taxon>Hexapoda</taxon>
        <taxon>Insecta</taxon>
        <taxon>Pterygota</taxon>
        <taxon>Neoptera</taxon>
        <taxon>Endopterygota</taxon>
        <taxon>Diptera</taxon>
        <taxon>Brachycera</taxon>
        <taxon>Muscomorpha</taxon>
        <taxon>Ephydroidea</taxon>
        <taxon>Drosophilidae</taxon>
        <taxon>Drosophila</taxon>
    </lineage>
</organism>
<keyword evidence="1" id="KW-0732">Signal</keyword>
<proteinExistence type="predicted"/>
<feature type="signal peptide" evidence="1">
    <location>
        <begin position="1"/>
        <end position="26"/>
    </location>
</feature>
<gene>
    <name evidence="2" type="primary">Dmoj\GI27092</name>
    <name evidence="2" type="ORF">Dmoj_GI27092</name>
</gene>
<feature type="chain" id="PRO_5006387562" evidence="1">
    <location>
        <begin position="27"/>
        <end position="251"/>
    </location>
</feature>
<dbReference type="Proteomes" id="UP000009192">
    <property type="component" value="Unassembled WGS sequence"/>
</dbReference>
<dbReference type="AlphaFoldDB" id="A0A0Q9X630"/>
<reference evidence="2 3" key="1">
    <citation type="journal article" date="2007" name="Nature">
        <title>Evolution of genes and genomes on the Drosophila phylogeny.</title>
        <authorList>
            <consortium name="Drosophila 12 Genomes Consortium"/>
            <person name="Clark A.G."/>
            <person name="Eisen M.B."/>
            <person name="Smith D.R."/>
            <person name="Bergman C.M."/>
            <person name="Oliver B."/>
            <person name="Markow T.A."/>
            <person name="Kaufman T.C."/>
            <person name="Kellis M."/>
            <person name="Gelbart W."/>
            <person name="Iyer V.N."/>
            <person name="Pollard D.A."/>
            <person name="Sackton T.B."/>
            <person name="Larracuente A.M."/>
            <person name="Singh N.D."/>
            <person name="Abad J.P."/>
            <person name="Abt D.N."/>
            <person name="Adryan B."/>
            <person name="Aguade M."/>
            <person name="Akashi H."/>
            <person name="Anderson W.W."/>
            <person name="Aquadro C.F."/>
            <person name="Ardell D.H."/>
            <person name="Arguello R."/>
            <person name="Artieri C.G."/>
            <person name="Barbash D.A."/>
            <person name="Barker D."/>
            <person name="Barsanti P."/>
            <person name="Batterham P."/>
            <person name="Batzoglou S."/>
            <person name="Begun D."/>
            <person name="Bhutkar A."/>
            <person name="Blanco E."/>
            <person name="Bosak S.A."/>
            <person name="Bradley R.K."/>
            <person name="Brand A.D."/>
            <person name="Brent M.R."/>
            <person name="Brooks A.N."/>
            <person name="Brown R.H."/>
            <person name="Butlin R.K."/>
            <person name="Caggese C."/>
            <person name="Calvi B.R."/>
            <person name="Bernardo de Carvalho A."/>
            <person name="Caspi A."/>
            <person name="Castrezana S."/>
            <person name="Celniker S.E."/>
            <person name="Chang J.L."/>
            <person name="Chapple C."/>
            <person name="Chatterji S."/>
            <person name="Chinwalla A."/>
            <person name="Civetta A."/>
            <person name="Clifton S.W."/>
            <person name="Comeron J.M."/>
            <person name="Costello J.C."/>
            <person name="Coyne J.A."/>
            <person name="Daub J."/>
            <person name="David R.G."/>
            <person name="Delcher A.L."/>
            <person name="Delehaunty K."/>
            <person name="Do C.B."/>
            <person name="Ebling H."/>
            <person name="Edwards K."/>
            <person name="Eickbush T."/>
            <person name="Evans J.D."/>
            <person name="Filipski A."/>
            <person name="Findeiss S."/>
            <person name="Freyhult E."/>
            <person name="Fulton L."/>
            <person name="Fulton R."/>
            <person name="Garcia A.C."/>
            <person name="Gardiner A."/>
            <person name="Garfield D.A."/>
            <person name="Garvin B.E."/>
            <person name="Gibson G."/>
            <person name="Gilbert D."/>
            <person name="Gnerre S."/>
            <person name="Godfrey J."/>
            <person name="Good R."/>
            <person name="Gotea V."/>
            <person name="Gravely B."/>
            <person name="Greenberg A.J."/>
            <person name="Griffiths-Jones S."/>
            <person name="Gross S."/>
            <person name="Guigo R."/>
            <person name="Gustafson E.A."/>
            <person name="Haerty W."/>
            <person name="Hahn M.W."/>
            <person name="Halligan D.L."/>
            <person name="Halpern A.L."/>
            <person name="Halter G.M."/>
            <person name="Han M.V."/>
            <person name="Heger A."/>
            <person name="Hillier L."/>
            <person name="Hinrichs A.S."/>
            <person name="Holmes I."/>
            <person name="Hoskins R.A."/>
            <person name="Hubisz M.J."/>
            <person name="Hultmark D."/>
            <person name="Huntley M.A."/>
            <person name="Jaffe D.B."/>
            <person name="Jagadeeshan S."/>
            <person name="Jeck W.R."/>
            <person name="Johnson J."/>
            <person name="Jones C.D."/>
            <person name="Jordan W.C."/>
            <person name="Karpen G.H."/>
            <person name="Kataoka E."/>
            <person name="Keightley P.D."/>
            <person name="Kheradpour P."/>
            <person name="Kirkness E.F."/>
            <person name="Koerich L.B."/>
            <person name="Kristiansen K."/>
            <person name="Kudrna D."/>
            <person name="Kulathinal R.J."/>
            <person name="Kumar S."/>
            <person name="Kwok R."/>
            <person name="Lander E."/>
            <person name="Langley C.H."/>
            <person name="Lapoint R."/>
            <person name="Lazzaro B.P."/>
            <person name="Lee S.J."/>
            <person name="Levesque L."/>
            <person name="Li R."/>
            <person name="Lin C.F."/>
            <person name="Lin M.F."/>
            <person name="Lindblad-Toh K."/>
            <person name="Llopart A."/>
            <person name="Long M."/>
            <person name="Low L."/>
            <person name="Lozovsky E."/>
            <person name="Lu J."/>
            <person name="Luo M."/>
            <person name="Machado C.A."/>
            <person name="Makalowski W."/>
            <person name="Marzo M."/>
            <person name="Matsuda M."/>
            <person name="Matzkin L."/>
            <person name="McAllister B."/>
            <person name="McBride C.S."/>
            <person name="McKernan B."/>
            <person name="McKernan K."/>
            <person name="Mendez-Lago M."/>
            <person name="Minx P."/>
            <person name="Mollenhauer M.U."/>
            <person name="Montooth K."/>
            <person name="Mount S.M."/>
            <person name="Mu X."/>
            <person name="Myers E."/>
            <person name="Negre B."/>
            <person name="Newfeld S."/>
            <person name="Nielsen R."/>
            <person name="Noor M.A."/>
            <person name="O'Grady P."/>
            <person name="Pachter L."/>
            <person name="Papaceit M."/>
            <person name="Parisi M.J."/>
            <person name="Parisi M."/>
            <person name="Parts L."/>
            <person name="Pedersen J.S."/>
            <person name="Pesole G."/>
            <person name="Phillippy A.M."/>
            <person name="Ponting C.P."/>
            <person name="Pop M."/>
            <person name="Porcelli D."/>
            <person name="Powell J.R."/>
            <person name="Prohaska S."/>
            <person name="Pruitt K."/>
            <person name="Puig M."/>
            <person name="Quesneville H."/>
            <person name="Ram K.R."/>
            <person name="Rand D."/>
            <person name="Rasmussen M.D."/>
            <person name="Reed L.K."/>
            <person name="Reenan R."/>
            <person name="Reily A."/>
            <person name="Remington K.A."/>
            <person name="Rieger T.T."/>
            <person name="Ritchie M.G."/>
            <person name="Robin C."/>
            <person name="Rogers Y.H."/>
            <person name="Rohde C."/>
            <person name="Rozas J."/>
            <person name="Rubenfield M.J."/>
            <person name="Ruiz A."/>
            <person name="Russo S."/>
            <person name="Salzberg S.L."/>
            <person name="Sanchez-Gracia A."/>
            <person name="Saranga D.J."/>
            <person name="Sato H."/>
            <person name="Schaeffer S.W."/>
            <person name="Schatz M.C."/>
            <person name="Schlenke T."/>
            <person name="Schwartz R."/>
            <person name="Segarra C."/>
            <person name="Singh R.S."/>
            <person name="Sirot L."/>
            <person name="Sirota M."/>
            <person name="Sisneros N.B."/>
            <person name="Smith C.D."/>
            <person name="Smith T.F."/>
            <person name="Spieth J."/>
            <person name="Stage D.E."/>
            <person name="Stark A."/>
            <person name="Stephan W."/>
            <person name="Strausberg R.L."/>
            <person name="Strempel S."/>
            <person name="Sturgill D."/>
            <person name="Sutton G."/>
            <person name="Sutton G.G."/>
            <person name="Tao W."/>
            <person name="Teichmann S."/>
            <person name="Tobari Y.N."/>
            <person name="Tomimura Y."/>
            <person name="Tsolas J.M."/>
            <person name="Valente V.L."/>
            <person name="Venter E."/>
            <person name="Venter J.C."/>
            <person name="Vicario S."/>
            <person name="Vieira F.G."/>
            <person name="Vilella A.J."/>
            <person name="Villasante A."/>
            <person name="Walenz B."/>
            <person name="Wang J."/>
            <person name="Wasserman M."/>
            <person name="Watts T."/>
            <person name="Wilson D."/>
            <person name="Wilson R.K."/>
            <person name="Wing R.A."/>
            <person name="Wolfner M.F."/>
            <person name="Wong A."/>
            <person name="Wong G.K."/>
            <person name="Wu C.I."/>
            <person name="Wu G."/>
            <person name="Yamamoto D."/>
            <person name="Yang H.P."/>
            <person name="Yang S.P."/>
            <person name="Yorke J.A."/>
            <person name="Yoshida K."/>
            <person name="Zdobnov E."/>
            <person name="Zhang P."/>
            <person name="Zhang Y."/>
            <person name="Zimin A.V."/>
            <person name="Baldwin J."/>
            <person name="Abdouelleil A."/>
            <person name="Abdulkadir J."/>
            <person name="Abebe A."/>
            <person name="Abera B."/>
            <person name="Abreu J."/>
            <person name="Acer S.C."/>
            <person name="Aftuck L."/>
            <person name="Alexander A."/>
            <person name="An P."/>
            <person name="Anderson E."/>
            <person name="Anderson S."/>
            <person name="Arachi H."/>
            <person name="Azer M."/>
            <person name="Bachantsang P."/>
            <person name="Barry A."/>
            <person name="Bayul T."/>
            <person name="Berlin A."/>
            <person name="Bessette D."/>
            <person name="Bloom T."/>
            <person name="Blye J."/>
            <person name="Boguslavskiy L."/>
            <person name="Bonnet C."/>
            <person name="Boukhgalter B."/>
            <person name="Bourzgui I."/>
            <person name="Brown A."/>
            <person name="Cahill P."/>
            <person name="Channer S."/>
            <person name="Cheshatsang Y."/>
            <person name="Chuda L."/>
            <person name="Citroen M."/>
            <person name="Collymore A."/>
            <person name="Cooke P."/>
            <person name="Costello M."/>
            <person name="D'Aco K."/>
            <person name="Daza R."/>
            <person name="De Haan G."/>
            <person name="DeGray S."/>
            <person name="DeMaso C."/>
            <person name="Dhargay N."/>
            <person name="Dooley K."/>
            <person name="Dooley E."/>
            <person name="Doricent M."/>
            <person name="Dorje P."/>
            <person name="Dorjee K."/>
            <person name="Dupes A."/>
            <person name="Elong R."/>
            <person name="Falk J."/>
            <person name="Farina A."/>
            <person name="Faro S."/>
            <person name="Ferguson D."/>
            <person name="Fisher S."/>
            <person name="Foley C.D."/>
            <person name="Franke A."/>
            <person name="Friedrich D."/>
            <person name="Gadbois L."/>
            <person name="Gearin G."/>
            <person name="Gearin C.R."/>
            <person name="Giannoukos G."/>
            <person name="Goode T."/>
            <person name="Graham J."/>
            <person name="Grandbois E."/>
            <person name="Grewal S."/>
            <person name="Gyaltsen K."/>
            <person name="Hafez N."/>
            <person name="Hagos B."/>
            <person name="Hall J."/>
            <person name="Henson C."/>
            <person name="Hollinger A."/>
            <person name="Honan T."/>
            <person name="Huard M.D."/>
            <person name="Hughes L."/>
            <person name="Hurhula B."/>
            <person name="Husby M.E."/>
            <person name="Kamat A."/>
            <person name="Kanga B."/>
            <person name="Kashin S."/>
            <person name="Khazanovich D."/>
            <person name="Kisner P."/>
            <person name="Lance K."/>
            <person name="Lara M."/>
            <person name="Lee W."/>
            <person name="Lennon N."/>
            <person name="Letendre F."/>
            <person name="LeVine R."/>
            <person name="Lipovsky A."/>
            <person name="Liu X."/>
            <person name="Liu J."/>
            <person name="Liu S."/>
            <person name="Lokyitsang T."/>
            <person name="Lokyitsang Y."/>
            <person name="Lubonja R."/>
            <person name="Lui A."/>
            <person name="MacDonald P."/>
            <person name="Magnisalis V."/>
            <person name="Maru K."/>
            <person name="Matthews C."/>
            <person name="McCusker W."/>
            <person name="McDonough S."/>
            <person name="Mehta T."/>
            <person name="Meldrim J."/>
            <person name="Meneus L."/>
            <person name="Mihai O."/>
            <person name="Mihalev A."/>
            <person name="Mihova T."/>
            <person name="Mittelman R."/>
            <person name="Mlenga V."/>
            <person name="Montmayeur A."/>
            <person name="Mulrain L."/>
            <person name="Navidi A."/>
            <person name="Naylor J."/>
            <person name="Negash T."/>
            <person name="Nguyen T."/>
            <person name="Nguyen N."/>
            <person name="Nicol R."/>
            <person name="Norbu C."/>
            <person name="Norbu N."/>
            <person name="Novod N."/>
            <person name="O'Neill B."/>
            <person name="Osman S."/>
            <person name="Markiewicz E."/>
            <person name="Oyono O.L."/>
            <person name="Patti C."/>
            <person name="Phunkhang P."/>
            <person name="Pierre F."/>
            <person name="Priest M."/>
            <person name="Raghuraman S."/>
            <person name="Rege F."/>
            <person name="Reyes R."/>
            <person name="Rise C."/>
            <person name="Rogov P."/>
            <person name="Ross K."/>
            <person name="Ryan E."/>
            <person name="Settipalli S."/>
            <person name="Shea T."/>
            <person name="Sherpa N."/>
            <person name="Shi L."/>
            <person name="Shih D."/>
            <person name="Sparrow T."/>
            <person name="Spaulding J."/>
            <person name="Stalker J."/>
            <person name="Stange-Thomann N."/>
            <person name="Stavropoulos S."/>
            <person name="Stone C."/>
            <person name="Strader C."/>
            <person name="Tesfaye S."/>
            <person name="Thomson T."/>
            <person name="Thoulutsang Y."/>
            <person name="Thoulutsang D."/>
            <person name="Topham K."/>
            <person name="Topping I."/>
            <person name="Tsamla T."/>
            <person name="Vassiliev H."/>
            <person name="Vo A."/>
            <person name="Wangchuk T."/>
            <person name="Wangdi T."/>
            <person name="Weiand M."/>
            <person name="Wilkinson J."/>
            <person name="Wilson A."/>
            <person name="Yadav S."/>
            <person name="Young G."/>
            <person name="Yu Q."/>
            <person name="Zembek L."/>
            <person name="Zhong D."/>
            <person name="Zimmer A."/>
            <person name="Zwirko Z."/>
            <person name="Jaffe D.B."/>
            <person name="Alvarez P."/>
            <person name="Brockman W."/>
            <person name="Butler J."/>
            <person name="Chin C."/>
            <person name="Gnerre S."/>
            <person name="Grabherr M."/>
            <person name="Kleber M."/>
            <person name="Mauceli E."/>
            <person name="MacCallum I."/>
        </authorList>
    </citation>
    <scope>NUCLEOTIDE SEQUENCE [LARGE SCALE GENOMIC DNA]</scope>
    <source>
        <strain evidence="3">Tucson 15081-1352.22</strain>
    </source>
</reference>
<name>A0A0Q9X630_DROMO</name>
<keyword evidence="3" id="KW-1185">Reference proteome</keyword>
<sequence length="251" mass="29119">MFVMPNGNFGIFILAIIACHMNATLSANLNVATRGIPAHKITGKPELRLIDKNKSNGMHIFGQKAKEQSRLSTKLMRLLDDSNNATKIVSRGARKQTESTTEERNKFSLSLPSFKRNYKGNWVYHIWGFTLGNVWQDTRFRIHGAVTLPRILVDSEAVKSYYPLGNLGTACVGRSTIYNFPKVMSYVMPKKRALLQHRPIWTDLRRKIYLQGRSEECHTKEFVNWREFAECQLRRHMRMEYLIPKYPLQQL</sequence>
<dbReference type="InParanoid" id="A0A0Q9X630"/>
<protein>
    <submittedName>
        <fullName evidence="2">Uncharacterized protein</fullName>
    </submittedName>
</protein>
<dbReference type="EMBL" id="CH933807">
    <property type="protein sequence ID" value="KRG03675.1"/>
    <property type="molecule type" value="Genomic_DNA"/>
</dbReference>